<dbReference type="PANTHER" id="PTHR15440">
    <property type="entry name" value="XRP2 PROTEIN"/>
    <property type="match status" value="1"/>
</dbReference>
<dbReference type="PROSITE" id="PS51329">
    <property type="entry name" value="C_CAP_COFACTOR_C"/>
    <property type="match status" value="1"/>
</dbReference>
<dbReference type="SMART" id="SM00673">
    <property type="entry name" value="CARP"/>
    <property type="match status" value="2"/>
</dbReference>
<feature type="domain" description="C-CAP/cofactor C-like" evidence="3">
    <location>
        <begin position="27"/>
        <end position="183"/>
    </location>
</feature>
<gene>
    <name evidence="4" type="ORF">Ctob_005245</name>
    <name evidence="5" type="ORF">Ctob_013239</name>
</gene>
<dbReference type="EMBL" id="JWZX01002795">
    <property type="protein sequence ID" value="KOO26828.1"/>
    <property type="molecule type" value="Genomic_DNA"/>
</dbReference>
<dbReference type="GO" id="GO:0006892">
    <property type="term" value="P:post-Golgi vesicle-mediated transport"/>
    <property type="evidence" value="ECO:0007669"/>
    <property type="project" value="TreeGrafter"/>
</dbReference>
<name>A0A0M0JKP3_9EUKA</name>
<keyword evidence="2" id="KW-0547">Nucleotide-binding</keyword>
<reference evidence="6" key="2">
    <citation type="journal article" date="2015" name="PLoS Genet.">
        <title>Genome Sequence and Transcriptome Analyses of Chrysochromulina tobin: Metabolic Tools for Enhanced Algal Fitness in the Prominent Order Prymnesiales (Haptophyceae).</title>
        <authorList>
            <person name="Hovde B.T."/>
            <person name="Deodato C.R."/>
            <person name="Hunsperger H.M."/>
            <person name="Ryken S.A."/>
            <person name="Yost W."/>
            <person name="Jha R.K."/>
            <person name="Patterson J."/>
            <person name="Monnat R.J. Jr."/>
            <person name="Barlow S.B."/>
            <person name="Starkenburg S.R."/>
            <person name="Cattolico R.A."/>
        </authorList>
    </citation>
    <scope>NUCLEOTIDE SEQUENCE</scope>
    <source>
        <strain evidence="6">CCMP291</strain>
    </source>
</reference>
<evidence type="ECO:0000259" key="3">
    <source>
        <dbReference type="PROSITE" id="PS51329"/>
    </source>
</evidence>
<dbReference type="InterPro" id="IPR017901">
    <property type="entry name" value="C-CAP_CF_C-like"/>
</dbReference>
<dbReference type="InterPro" id="IPR006599">
    <property type="entry name" value="CARP_motif"/>
</dbReference>
<accession>A0A0M0JKP3</accession>
<evidence type="ECO:0000313" key="6">
    <source>
        <dbReference type="Proteomes" id="UP000037460"/>
    </source>
</evidence>
<reference evidence="4" key="1">
    <citation type="submission" date="2014-12" db="EMBL/GenBank/DDBJ databases">
        <title>Draft genome of the oleaginous, mixotrophic haptophyte, Chrysochromulina tobin.</title>
        <authorList>
            <person name="Hovde B.T."/>
            <person name="Starkenburg S.R."/>
            <person name="Cattolico R.A."/>
        </authorList>
    </citation>
    <scope>NUCLEOTIDE SEQUENCE</scope>
    <source>
        <strain evidence="4">CCMP291</strain>
    </source>
</reference>
<dbReference type="InterPro" id="IPR039093">
    <property type="entry name" value="XRP2"/>
</dbReference>
<protein>
    <submittedName>
        <fullName evidence="4">Protein xrp2</fullName>
    </submittedName>
</protein>
<dbReference type="Gene3D" id="2.160.20.70">
    <property type="match status" value="1"/>
</dbReference>
<evidence type="ECO:0000313" key="4">
    <source>
        <dbReference type="EMBL" id="KOO26828.1"/>
    </source>
</evidence>
<evidence type="ECO:0000256" key="2">
    <source>
        <dbReference type="ARBA" id="ARBA00022741"/>
    </source>
</evidence>
<dbReference type="SUPFAM" id="SSF69340">
    <property type="entry name" value="C-terminal domain of adenylylcyclase associated protein"/>
    <property type="match status" value="1"/>
</dbReference>
<dbReference type="Proteomes" id="UP000037460">
    <property type="component" value="Unassembled WGS sequence"/>
</dbReference>
<dbReference type="InterPro" id="IPR012945">
    <property type="entry name" value="Tubulin-bd_cofactor_C_dom"/>
</dbReference>
<sequence>MSASGVEGGPDAEELASFTWGGQRARPRKGIELVMKKDATYLKPPGSLLSKWPGLGVGVEVECCENCNIYILDASERVQVSECINCRIVVGPTCGSVMLFECKGCTITVASKQIRLRDCVDCDMRVFGAAHECVVIETSKKLRIGAWDLAYAGLAAQFRMTGWVDEAAGKYVNHSSAIHDFSPPSGGGKNWAPLAADPTGCWCELVVEEVEGLTGGKVAAAAKPTTTGNSGAAAAADAPAKPGLLSRLLSWLFGGKKSEPSAAVDLADVKIQGDAKTTQVCIVS</sequence>
<dbReference type="PANTHER" id="PTHR15440:SF0">
    <property type="entry name" value="PROTEIN XRP2"/>
    <property type="match status" value="1"/>
</dbReference>
<comment type="similarity">
    <text evidence="1">Belongs to the TBCC family.</text>
</comment>
<dbReference type="GO" id="GO:0000166">
    <property type="term" value="F:nucleotide binding"/>
    <property type="evidence" value="ECO:0007669"/>
    <property type="project" value="UniProtKB-KW"/>
</dbReference>
<dbReference type="OrthoDB" id="194775at2759"/>
<organism evidence="4 6">
    <name type="scientific">Chrysochromulina tobinii</name>
    <dbReference type="NCBI Taxonomy" id="1460289"/>
    <lineage>
        <taxon>Eukaryota</taxon>
        <taxon>Haptista</taxon>
        <taxon>Haptophyta</taxon>
        <taxon>Prymnesiophyceae</taxon>
        <taxon>Prymnesiales</taxon>
        <taxon>Chrysochromulinaceae</taxon>
        <taxon>Chrysochromulina</taxon>
    </lineage>
</organism>
<evidence type="ECO:0000313" key="5">
    <source>
        <dbReference type="EMBL" id="KOO33020.1"/>
    </source>
</evidence>
<proteinExistence type="inferred from homology"/>
<dbReference type="InterPro" id="IPR036223">
    <property type="entry name" value="CAP_C_sf"/>
</dbReference>
<dbReference type="EMBL" id="JWZX01001622">
    <property type="protein sequence ID" value="KOO33020.1"/>
    <property type="molecule type" value="Genomic_DNA"/>
</dbReference>
<evidence type="ECO:0000256" key="1">
    <source>
        <dbReference type="ARBA" id="ARBA00008848"/>
    </source>
</evidence>
<dbReference type="Pfam" id="PF07986">
    <property type="entry name" value="TBCC"/>
    <property type="match status" value="1"/>
</dbReference>
<comment type="caution">
    <text evidence="4">The sequence shown here is derived from an EMBL/GenBank/DDBJ whole genome shotgun (WGS) entry which is preliminary data.</text>
</comment>
<dbReference type="InterPro" id="IPR016098">
    <property type="entry name" value="CAP/MinC_C"/>
</dbReference>
<dbReference type="GO" id="GO:0005929">
    <property type="term" value="C:cilium"/>
    <property type="evidence" value="ECO:0007669"/>
    <property type="project" value="TreeGrafter"/>
</dbReference>
<dbReference type="AlphaFoldDB" id="A0A0M0JKP3"/>
<dbReference type="GO" id="GO:1990075">
    <property type="term" value="C:periciliary membrane compartment"/>
    <property type="evidence" value="ECO:0007669"/>
    <property type="project" value="TreeGrafter"/>
</dbReference>
<dbReference type="GO" id="GO:0005096">
    <property type="term" value="F:GTPase activator activity"/>
    <property type="evidence" value="ECO:0007669"/>
    <property type="project" value="InterPro"/>
</dbReference>
<keyword evidence="6" id="KW-1185">Reference proteome</keyword>